<evidence type="ECO:0000313" key="5">
    <source>
        <dbReference type="EMBL" id="TXL62583.1"/>
    </source>
</evidence>
<dbReference type="InterPro" id="IPR029064">
    <property type="entry name" value="Ribosomal_eL30-like_sf"/>
</dbReference>
<comment type="caution">
    <text evidence="5">The sequence shown here is derived from an EMBL/GenBank/DDBJ whole genome shotgun (WGS) entry which is preliminary data.</text>
</comment>
<comment type="similarity">
    <text evidence="1">Belongs to the class IV-like SAM-binding methyltransferase superfamily. RNA methyltransferase TrmH family.</text>
</comment>
<dbReference type="Pfam" id="PF22435">
    <property type="entry name" value="MRM3-like_sub_bind"/>
    <property type="match status" value="1"/>
</dbReference>
<dbReference type="InterPro" id="IPR053888">
    <property type="entry name" value="MRM3-like_sub_bind"/>
</dbReference>
<dbReference type="CDD" id="cd18095">
    <property type="entry name" value="SpoU-like_rRNA-MTase"/>
    <property type="match status" value="1"/>
</dbReference>
<dbReference type="EMBL" id="VDUW01000009">
    <property type="protein sequence ID" value="TXL62583.1"/>
    <property type="molecule type" value="Genomic_DNA"/>
</dbReference>
<dbReference type="InterPro" id="IPR029028">
    <property type="entry name" value="Alpha/beta_knot_MTases"/>
</dbReference>
<dbReference type="GO" id="GO:0008173">
    <property type="term" value="F:RNA methyltransferase activity"/>
    <property type="evidence" value="ECO:0007669"/>
    <property type="project" value="InterPro"/>
</dbReference>
<sequence>MITSIQNNKVKQWRKLYKRKERLKTNTFLVEGYHLVEEAKKSGWEIREIILVENKDIPTWCQHFSVFLVGESVLKHISRTETSQGILAVIEMKETPLQKNNHVLLLDAIQDPGNLGTIIRTADAAGFGAVILGEETVDVFNDKVIRATQGSLFHIPVISAKLEDMIEELKEVGFTIWASTLEKATYYDELDVPKKVALILGNEGAGIRQVLLEQADTCVKIPIYGKAESLNVGIAASILMYYIKQKQS</sequence>
<organism evidence="5 6">
    <name type="scientific">Cerasibacillus terrae</name>
    <dbReference type="NCBI Taxonomy" id="2498845"/>
    <lineage>
        <taxon>Bacteria</taxon>
        <taxon>Bacillati</taxon>
        <taxon>Bacillota</taxon>
        <taxon>Bacilli</taxon>
        <taxon>Bacillales</taxon>
        <taxon>Bacillaceae</taxon>
        <taxon>Cerasibacillus</taxon>
    </lineage>
</organism>
<evidence type="ECO:0000256" key="3">
    <source>
        <dbReference type="ARBA" id="ARBA00022679"/>
    </source>
</evidence>
<dbReference type="InterPro" id="IPR013123">
    <property type="entry name" value="SpoU_subst-bd"/>
</dbReference>
<dbReference type="GO" id="GO:0032259">
    <property type="term" value="P:methylation"/>
    <property type="evidence" value="ECO:0007669"/>
    <property type="project" value="UniProtKB-KW"/>
</dbReference>
<dbReference type="PANTHER" id="PTHR43191:SF2">
    <property type="entry name" value="RRNA METHYLTRANSFERASE 3, MITOCHONDRIAL"/>
    <property type="match status" value="1"/>
</dbReference>
<dbReference type="AlphaFoldDB" id="A0A5C8NQC0"/>
<evidence type="ECO:0000259" key="4">
    <source>
        <dbReference type="SMART" id="SM00967"/>
    </source>
</evidence>
<protein>
    <submittedName>
        <fullName evidence="5">RNA methyltransferase</fullName>
    </submittedName>
</protein>
<dbReference type="Gene3D" id="3.40.1280.10">
    <property type="match status" value="1"/>
</dbReference>
<evidence type="ECO:0000256" key="1">
    <source>
        <dbReference type="ARBA" id="ARBA00007228"/>
    </source>
</evidence>
<gene>
    <name evidence="5" type="ORF">FHP05_11995</name>
</gene>
<accession>A0A5C8NQC0</accession>
<dbReference type="GO" id="GO:0005737">
    <property type="term" value="C:cytoplasm"/>
    <property type="evidence" value="ECO:0007669"/>
    <property type="project" value="UniProtKB-ARBA"/>
</dbReference>
<dbReference type="GO" id="GO:0006396">
    <property type="term" value="P:RNA processing"/>
    <property type="evidence" value="ECO:0007669"/>
    <property type="project" value="InterPro"/>
</dbReference>
<dbReference type="InterPro" id="IPR029026">
    <property type="entry name" value="tRNA_m1G_MTases_N"/>
</dbReference>
<reference evidence="5 6" key="1">
    <citation type="submission" date="2019-06" db="EMBL/GenBank/DDBJ databases">
        <title>Cerasibacillus sp. nov., isolated from maize field.</title>
        <authorList>
            <person name="Lin S.-Y."/>
            <person name="Tsai C.-F."/>
            <person name="Young C.-C."/>
        </authorList>
    </citation>
    <scope>NUCLEOTIDE SEQUENCE [LARGE SCALE GENOMIC DNA]</scope>
    <source>
        <strain evidence="5 6">CC-CFT480</strain>
    </source>
</reference>
<keyword evidence="3 5" id="KW-0808">Transferase</keyword>
<dbReference type="Pfam" id="PF00588">
    <property type="entry name" value="SpoU_methylase"/>
    <property type="match status" value="1"/>
</dbReference>
<dbReference type="PANTHER" id="PTHR43191">
    <property type="entry name" value="RRNA METHYLTRANSFERASE 3"/>
    <property type="match status" value="1"/>
</dbReference>
<evidence type="ECO:0000256" key="2">
    <source>
        <dbReference type="ARBA" id="ARBA00022603"/>
    </source>
</evidence>
<proteinExistence type="inferred from homology"/>
<dbReference type="SUPFAM" id="SSF75217">
    <property type="entry name" value="alpha/beta knot"/>
    <property type="match status" value="1"/>
</dbReference>
<dbReference type="SUPFAM" id="SSF55315">
    <property type="entry name" value="L30e-like"/>
    <property type="match status" value="1"/>
</dbReference>
<keyword evidence="6" id="KW-1185">Reference proteome</keyword>
<keyword evidence="2 5" id="KW-0489">Methyltransferase</keyword>
<name>A0A5C8NQC0_9BACI</name>
<dbReference type="OrthoDB" id="9794400at2"/>
<dbReference type="Proteomes" id="UP000321574">
    <property type="component" value="Unassembled WGS sequence"/>
</dbReference>
<dbReference type="InterPro" id="IPR001537">
    <property type="entry name" value="SpoU_MeTrfase"/>
</dbReference>
<feature type="domain" description="RNA 2-O ribose methyltransferase substrate binding" evidence="4">
    <location>
        <begin position="29"/>
        <end position="96"/>
    </location>
</feature>
<dbReference type="InterPro" id="IPR051259">
    <property type="entry name" value="rRNA_Methyltransferase"/>
</dbReference>
<evidence type="ECO:0000313" key="6">
    <source>
        <dbReference type="Proteomes" id="UP000321574"/>
    </source>
</evidence>
<dbReference type="SMART" id="SM00967">
    <property type="entry name" value="SpoU_sub_bind"/>
    <property type="match status" value="1"/>
</dbReference>
<dbReference type="GO" id="GO:0003723">
    <property type="term" value="F:RNA binding"/>
    <property type="evidence" value="ECO:0007669"/>
    <property type="project" value="InterPro"/>
</dbReference>
<dbReference type="Gene3D" id="3.30.1330.30">
    <property type="match status" value="1"/>
</dbReference>